<protein>
    <submittedName>
        <fullName evidence="4">Glucose 1-dehydrogenase</fullName>
        <ecNumber evidence="4">1.1.1.47</ecNumber>
    </submittedName>
</protein>
<keyword evidence="2 4" id="KW-0560">Oxidoreductase</keyword>
<evidence type="ECO:0000313" key="4">
    <source>
        <dbReference type="EMBL" id="RYC32442.1"/>
    </source>
</evidence>
<dbReference type="Proteomes" id="UP000290759">
    <property type="component" value="Unassembled WGS sequence"/>
</dbReference>
<evidence type="ECO:0000256" key="1">
    <source>
        <dbReference type="ARBA" id="ARBA00006484"/>
    </source>
</evidence>
<dbReference type="PROSITE" id="PS00061">
    <property type="entry name" value="ADH_SHORT"/>
    <property type="match status" value="1"/>
</dbReference>
<dbReference type="OrthoDB" id="9790146at2"/>
<organism evidence="4 5">
    <name type="scientific">Lichenibacterium minor</name>
    <dbReference type="NCBI Taxonomy" id="2316528"/>
    <lineage>
        <taxon>Bacteria</taxon>
        <taxon>Pseudomonadati</taxon>
        <taxon>Pseudomonadota</taxon>
        <taxon>Alphaproteobacteria</taxon>
        <taxon>Hyphomicrobiales</taxon>
        <taxon>Lichenihabitantaceae</taxon>
        <taxon>Lichenibacterium</taxon>
    </lineage>
</organism>
<evidence type="ECO:0000313" key="5">
    <source>
        <dbReference type="Proteomes" id="UP000290759"/>
    </source>
</evidence>
<sequence>MRLAGKTALVTGAASGFGAEIARVFAREGAKVLILDLDGPGAEAVAAGIGPAARAVAGDVTRRADVDRALDAAAELDGGAFDVVVNNAGWTHRNKPLLEVTEDEFDRVYAINVKSIFHMVSAAVPRMKGRGGAMINVGSTAGIRPRPGLTWYNSTKGAVNLLTRSLAVELAPERIRVNCIAPVMGATGLLESFMGMPDTPENRARFIAGIPLGRLSEPKDIANAALYLASDEAEFITGVILEVDGGRTI</sequence>
<dbReference type="RefSeq" id="WP_129225486.1">
    <property type="nucleotide sequence ID" value="NZ_QYBB01000007.1"/>
</dbReference>
<reference evidence="4 5" key="1">
    <citation type="submission" date="2018-12" db="EMBL/GenBank/DDBJ databases">
        <authorList>
            <person name="Grouzdev D.S."/>
            <person name="Krutkina M.S."/>
        </authorList>
    </citation>
    <scope>NUCLEOTIDE SEQUENCE [LARGE SCALE GENOMIC DNA]</scope>
    <source>
        <strain evidence="4 5">RmlP026</strain>
    </source>
</reference>
<dbReference type="GO" id="GO:0047936">
    <property type="term" value="F:glucose 1-dehydrogenase [NAD(P)+] activity"/>
    <property type="evidence" value="ECO:0007669"/>
    <property type="project" value="UniProtKB-EC"/>
</dbReference>
<dbReference type="InterPro" id="IPR002347">
    <property type="entry name" value="SDR_fam"/>
</dbReference>
<keyword evidence="5" id="KW-1185">Reference proteome</keyword>
<evidence type="ECO:0000259" key="3">
    <source>
        <dbReference type="SMART" id="SM00822"/>
    </source>
</evidence>
<dbReference type="PRINTS" id="PR00080">
    <property type="entry name" value="SDRFAMILY"/>
</dbReference>
<dbReference type="PANTHER" id="PTHR43639:SF1">
    <property type="entry name" value="SHORT-CHAIN DEHYDROGENASE_REDUCTASE FAMILY PROTEIN"/>
    <property type="match status" value="1"/>
</dbReference>
<dbReference type="SMART" id="SM00822">
    <property type="entry name" value="PKS_KR"/>
    <property type="match status" value="1"/>
</dbReference>
<dbReference type="InterPro" id="IPR036291">
    <property type="entry name" value="NAD(P)-bd_dom_sf"/>
</dbReference>
<accession>A0A4Q2U7R8</accession>
<dbReference type="InterPro" id="IPR057326">
    <property type="entry name" value="KR_dom"/>
</dbReference>
<gene>
    <name evidence="4" type="ORF">D3273_08610</name>
</gene>
<dbReference type="EMBL" id="QYBB01000007">
    <property type="protein sequence ID" value="RYC32442.1"/>
    <property type="molecule type" value="Genomic_DNA"/>
</dbReference>
<reference evidence="4 5" key="2">
    <citation type="submission" date="2019-02" db="EMBL/GenBank/DDBJ databases">
        <title>'Lichenibacterium ramalinii' gen. nov. sp. nov., 'Lichenibacterium minor' gen. nov. sp. nov.</title>
        <authorList>
            <person name="Pankratov T."/>
        </authorList>
    </citation>
    <scope>NUCLEOTIDE SEQUENCE [LARGE SCALE GENOMIC DNA]</scope>
    <source>
        <strain evidence="4 5">RmlP026</strain>
    </source>
</reference>
<dbReference type="Gene3D" id="3.40.50.720">
    <property type="entry name" value="NAD(P)-binding Rossmann-like Domain"/>
    <property type="match status" value="1"/>
</dbReference>
<proteinExistence type="inferred from homology"/>
<comment type="caution">
    <text evidence="4">The sequence shown here is derived from an EMBL/GenBank/DDBJ whole genome shotgun (WGS) entry which is preliminary data.</text>
</comment>
<dbReference type="NCBIfam" id="NF005559">
    <property type="entry name" value="PRK07231.1"/>
    <property type="match status" value="1"/>
</dbReference>
<dbReference type="PRINTS" id="PR00081">
    <property type="entry name" value="GDHRDH"/>
</dbReference>
<dbReference type="SUPFAM" id="SSF51735">
    <property type="entry name" value="NAD(P)-binding Rossmann-fold domains"/>
    <property type="match status" value="1"/>
</dbReference>
<comment type="similarity">
    <text evidence="1">Belongs to the short-chain dehydrogenases/reductases (SDR) family.</text>
</comment>
<dbReference type="FunFam" id="3.40.50.720:FF:000084">
    <property type="entry name" value="Short-chain dehydrogenase reductase"/>
    <property type="match status" value="1"/>
</dbReference>
<dbReference type="AlphaFoldDB" id="A0A4Q2U7R8"/>
<dbReference type="InterPro" id="IPR020904">
    <property type="entry name" value="Sc_DH/Rdtase_CS"/>
</dbReference>
<name>A0A4Q2U7R8_9HYPH</name>
<evidence type="ECO:0000256" key="2">
    <source>
        <dbReference type="ARBA" id="ARBA00023002"/>
    </source>
</evidence>
<dbReference type="EC" id="1.1.1.47" evidence="4"/>
<dbReference type="PANTHER" id="PTHR43639">
    <property type="entry name" value="OXIDOREDUCTASE, SHORT-CHAIN DEHYDROGENASE/REDUCTASE FAMILY (AFU_ORTHOLOGUE AFUA_5G02870)"/>
    <property type="match status" value="1"/>
</dbReference>
<feature type="domain" description="Ketoreductase" evidence="3">
    <location>
        <begin position="6"/>
        <end position="186"/>
    </location>
</feature>
<dbReference type="Pfam" id="PF13561">
    <property type="entry name" value="adh_short_C2"/>
    <property type="match status" value="1"/>
</dbReference>